<organism evidence="3 4">
    <name type="scientific">Eleusine coracana subsp. coracana</name>
    <dbReference type="NCBI Taxonomy" id="191504"/>
    <lineage>
        <taxon>Eukaryota</taxon>
        <taxon>Viridiplantae</taxon>
        <taxon>Streptophyta</taxon>
        <taxon>Embryophyta</taxon>
        <taxon>Tracheophyta</taxon>
        <taxon>Spermatophyta</taxon>
        <taxon>Magnoliopsida</taxon>
        <taxon>Liliopsida</taxon>
        <taxon>Poales</taxon>
        <taxon>Poaceae</taxon>
        <taxon>PACMAD clade</taxon>
        <taxon>Chloridoideae</taxon>
        <taxon>Cynodonteae</taxon>
        <taxon>Eleusininae</taxon>
        <taxon>Eleusine</taxon>
    </lineage>
</organism>
<reference evidence="3" key="2">
    <citation type="submission" date="2021-12" db="EMBL/GenBank/DDBJ databases">
        <title>Resequencing data analysis of finger millet.</title>
        <authorList>
            <person name="Hatakeyama M."/>
            <person name="Aluri S."/>
            <person name="Balachadran M.T."/>
            <person name="Sivarajan S.R."/>
            <person name="Poveda L."/>
            <person name="Shimizu-Inatsugi R."/>
            <person name="Schlapbach R."/>
            <person name="Sreeman S.M."/>
            <person name="Shimizu K.K."/>
        </authorList>
    </citation>
    <scope>NUCLEOTIDE SEQUENCE</scope>
</reference>
<dbReference type="PANTHER" id="PTHR33120:SF16">
    <property type="entry name" value="PIR2-LIKE HELICAL DOMAIN-CONTAINING PROTEIN"/>
    <property type="match status" value="1"/>
</dbReference>
<dbReference type="EMBL" id="BQKI01000003">
    <property type="protein sequence ID" value="GJM90315.1"/>
    <property type="molecule type" value="Genomic_DNA"/>
</dbReference>
<protein>
    <submittedName>
        <fullName evidence="3">Uncharacterized protein</fullName>
    </submittedName>
</protein>
<feature type="domain" description="PIR2-like helical" evidence="2">
    <location>
        <begin position="35"/>
        <end position="146"/>
    </location>
</feature>
<sequence length="342" mass="38821">MDIAVLQTSHQGTDASIKKVPAALMESLRGVLLDRVHDLYLKAVSRLPMKEFQISHHRGLLKAGYCYGPFNPVWNIIVNTVWYNTAFPACEEFEVDMISTMRHVEFRSLNRLIAFLSASIPVVSEHEAMYYLLKSDLKVGKAIQMMNREHECLDESGYKAATDASSHPKPEEFLDFVTKSLPKVLPYVKSLMQASHLISSDDIIHLSSLLAASAKPLDPPVELTKDALNMLSKYKKNFLTEQSIFQAKVEAALRKYEQVKGYFYELNMIYVVNNHVGKITDMRHSKKQYSHVNFWATRKNGERPTLFFAQFSNDVDSENVHSICYPVTGLSTHSAFLAKYGS</sequence>
<dbReference type="Pfam" id="PF20235">
    <property type="entry name" value="PIR2-like_helical"/>
    <property type="match status" value="1"/>
</dbReference>
<evidence type="ECO:0000313" key="3">
    <source>
        <dbReference type="EMBL" id="GJM90315.1"/>
    </source>
</evidence>
<comment type="caution">
    <text evidence="3">The sequence shown here is derived from an EMBL/GenBank/DDBJ whole genome shotgun (WGS) entry which is preliminary data.</text>
</comment>
<proteinExistence type="predicted"/>
<dbReference type="InterPro" id="IPR022059">
    <property type="entry name" value="DUF3615"/>
</dbReference>
<evidence type="ECO:0000259" key="2">
    <source>
        <dbReference type="Pfam" id="PF20235"/>
    </source>
</evidence>
<dbReference type="Proteomes" id="UP001054889">
    <property type="component" value="Unassembled WGS sequence"/>
</dbReference>
<dbReference type="PANTHER" id="PTHR33120">
    <property type="entry name" value="EXPRESSED PROTEIN-RELATED"/>
    <property type="match status" value="1"/>
</dbReference>
<keyword evidence="4" id="KW-1185">Reference proteome</keyword>
<dbReference type="AlphaFoldDB" id="A0AAV5BVF5"/>
<accession>A0AAV5BVF5</accession>
<dbReference type="Pfam" id="PF12274">
    <property type="entry name" value="DUF3615"/>
    <property type="match status" value="1"/>
</dbReference>
<gene>
    <name evidence="3" type="primary">ga06582</name>
    <name evidence="3" type="ORF">PR202_ga06582</name>
</gene>
<dbReference type="InterPro" id="IPR046527">
    <property type="entry name" value="PIR2-like_helical"/>
</dbReference>
<evidence type="ECO:0000259" key="1">
    <source>
        <dbReference type="Pfam" id="PF12274"/>
    </source>
</evidence>
<name>A0AAV5BVF5_ELECO</name>
<evidence type="ECO:0000313" key="4">
    <source>
        <dbReference type="Proteomes" id="UP001054889"/>
    </source>
</evidence>
<reference evidence="3" key="1">
    <citation type="journal article" date="2018" name="DNA Res.">
        <title>Multiple hybrid de novo genome assembly of finger millet, an orphan allotetraploid crop.</title>
        <authorList>
            <person name="Hatakeyama M."/>
            <person name="Aluri S."/>
            <person name="Balachadran M.T."/>
            <person name="Sivarajan S.R."/>
            <person name="Patrignani A."/>
            <person name="Gruter S."/>
            <person name="Poveda L."/>
            <person name="Shimizu-Inatsugi R."/>
            <person name="Baeten J."/>
            <person name="Francoijs K.J."/>
            <person name="Nataraja K.N."/>
            <person name="Reddy Y.A.N."/>
            <person name="Phadnis S."/>
            <person name="Ravikumar R.L."/>
            <person name="Schlapbach R."/>
            <person name="Sreeman S.M."/>
            <person name="Shimizu K.K."/>
        </authorList>
    </citation>
    <scope>NUCLEOTIDE SEQUENCE</scope>
</reference>
<feature type="domain" description="DUF3615" evidence="1">
    <location>
        <begin position="249"/>
        <end position="330"/>
    </location>
</feature>